<feature type="domain" description="Trimeric autotransporter adhesin YadA-like head" evidence="12">
    <location>
        <begin position="168"/>
        <end position="192"/>
    </location>
</feature>
<dbReference type="InterPro" id="IPR008635">
    <property type="entry name" value="Coiled_stalk_dom"/>
</dbReference>
<feature type="domain" description="Trimeric autotransporter adhesin YadA-like head" evidence="12">
    <location>
        <begin position="303"/>
        <end position="329"/>
    </location>
</feature>
<dbReference type="InterPro" id="IPR011049">
    <property type="entry name" value="Serralysin-like_metalloprot_C"/>
</dbReference>
<comment type="similarity">
    <text evidence="3">Belongs to the autotransporter-2 (AT-2) (TC 1.B.40) family.</text>
</comment>
<feature type="domain" description="Trimeric autotransporter adhesin YadA-like stalk" evidence="13">
    <location>
        <begin position="251"/>
        <end position="286"/>
    </location>
</feature>
<keyword evidence="8" id="KW-0653">Protein transport</keyword>
<feature type="domain" description="Trimeric autotransporter adhesin YadA-like head" evidence="12">
    <location>
        <begin position="73"/>
        <end position="99"/>
    </location>
</feature>
<evidence type="ECO:0000256" key="10">
    <source>
        <dbReference type="ARBA" id="ARBA00023237"/>
    </source>
</evidence>
<organism evidence="14 15">
    <name type="scientific">Trinickia violacea</name>
    <dbReference type="NCBI Taxonomy" id="2571746"/>
    <lineage>
        <taxon>Bacteria</taxon>
        <taxon>Pseudomonadati</taxon>
        <taxon>Pseudomonadota</taxon>
        <taxon>Betaproteobacteria</taxon>
        <taxon>Burkholderiales</taxon>
        <taxon>Burkholderiaceae</taxon>
        <taxon>Trinickia</taxon>
    </lineage>
</organism>
<dbReference type="SUPFAM" id="SSF101967">
    <property type="entry name" value="Adhesin YadA, collagen-binding domain"/>
    <property type="match status" value="5"/>
</dbReference>
<reference evidence="14 15" key="1">
    <citation type="submission" date="2019-05" db="EMBL/GenBank/DDBJ databases">
        <title>Burkholderia sp. DHOD12, isolated from subtropical forest soil.</title>
        <authorList>
            <person name="Gao Z.-H."/>
            <person name="Qiu L.-H."/>
        </authorList>
    </citation>
    <scope>NUCLEOTIDE SEQUENCE [LARGE SCALE GENOMIC DNA]</scope>
    <source>
        <strain evidence="14 15">DHOD12</strain>
    </source>
</reference>
<feature type="domain" description="Trimeric autotransporter adhesin YadA-like head" evidence="12">
    <location>
        <begin position="497"/>
        <end position="521"/>
    </location>
</feature>
<dbReference type="Gene3D" id="3.30.1300.30">
    <property type="entry name" value="GSPII I/J protein-like"/>
    <property type="match status" value="1"/>
</dbReference>
<dbReference type="Proteomes" id="UP000298656">
    <property type="component" value="Chromosome 2"/>
</dbReference>
<dbReference type="AlphaFoldDB" id="A0A4P8J7B0"/>
<protein>
    <submittedName>
        <fullName evidence="14">Hemagglutinin</fullName>
    </submittedName>
</protein>
<feature type="domain" description="Trimeric autotransporter adhesin YadA-like stalk" evidence="13">
    <location>
        <begin position="412"/>
        <end position="449"/>
    </location>
</feature>
<dbReference type="Gene3D" id="1.20.5.2280">
    <property type="match status" value="1"/>
</dbReference>
<feature type="domain" description="Trimeric autotransporter adhesin YadA-like head" evidence="12">
    <location>
        <begin position="469"/>
        <end position="495"/>
    </location>
</feature>
<name>A0A4P8J7B0_9BURK</name>
<dbReference type="Gene3D" id="2.60.40.4050">
    <property type="match status" value="1"/>
</dbReference>
<dbReference type="InterPro" id="IPR008640">
    <property type="entry name" value="Adhesin_Head_dom"/>
</dbReference>
<dbReference type="Pfam" id="PF03895">
    <property type="entry name" value="YadA_anchor"/>
    <property type="match status" value="1"/>
</dbReference>
<sequence length="646" mass="61262">MVSVGSTTAPRQIQHVAAGRVSATSTDAVNGSQLYATDQAINNLSNVVTATATHYYSVNDGGTQQANYNNNGATGADSLAAGVGAYAPAAFAVALGPFAAATGSAGIAVGQKSSAVSNNDIAIGTNAYAGASISTFSGADSASTAIGENATATGGYSVAQGYGADAVAQDSIAIGSTSTASGIGAIAIGTGASANNKNDVALGAGSGTAAANPTNSATIATASGGQLTLSGFAGANPASVVSVGAPGAERQITNVAAGRVTATSTDAVNGSELYAVASAIDTAVNGGGIKYFHANSNAADSSATGTDSIAVGPSASAYGDSSIAQGSGALAGVNGNTAVSGDVALGSGAQATGGRSLALGNGASVATLGGVALGAGSVASREAGTYVDPITGGSFTTALGAVSVGASGTLRQITNVAPGTQLTDAVNLGQLESALSTLNTTISSLPSTNPGSGRTWITGNPGTYTAPVASGENATAGGSDSVASASGSTAIGDHANASGANSVALGANSVATAPNTVSIGSTGNERTLSNVAAGVNGTDAVNVNQLNAGVSSAVSQSNQYTDQQVSSLRRDMNSGAAAAMAVAGLPQPAGPGKSVLAVAGSTWQGQQGLAFGVSTVSENGRWIYKGSLTTSSRGGTGAVIGAGYQW</sequence>
<keyword evidence="7" id="KW-0732">Signal</keyword>
<proteinExistence type="inferred from homology"/>
<evidence type="ECO:0000313" key="14">
    <source>
        <dbReference type="EMBL" id="QCP55019.1"/>
    </source>
</evidence>
<evidence type="ECO:0000256" key="9">
    <source>
        <dbReference type="ARBA" id="ARBA00023136"/>
    </source>
</evidence>
<feature type="domain" description="Trimeric autotransporter adhesin YadA-like stalk" evidence="13">
    <location>
        <begin position="12"/>
        <end position="49"/>
    </location>
</feature>
<gene>
    <name evidence="14" type="ORF">FAZ95_36060</name>
</gene>
<dbReference type="EMBL" id="CP040078">
    <property type="protein sequence ID" value="QCP55019.1"/>
    <property type="molecule type" value="Genomic_DNA"/>
</dbReference>
<evidence type="ECO:0000259" key="13">
    <source>
        <dbReference type="Pfam" id="PF05662"/>
    </source>
</evidence>
<dbReference type="Gene3D" id="2.150.10.10">
    <property type="entry name" value="Serralysin-like metalloprotease, C-terminal"/>
    <property type="match status" value="4"/>
</dbReference>
<feature type="domain" description="Trimeric autotransporter adhesin YadA-like head" evidence="12">
    <location>
        <begin position="143"/>
        <end position="164"/>
    </location>
</feature>
<dbReference type="Pfam" id="PF05662">
    <property type="entry name" value="YadA_stalk"/>
    <property type="match status" value="4"/>
</dbReference>
<dbReference type="OrthoDB" id="1632057at2"/>
<evidence type="ECO:0000256" key="4">
    <source>
        <dbReference type="ARBA" id="ARBA00022448"/>
    </source>
</evidence>
<evidence type="ECO:0000256" key="6">
    <source>
        <dbReference type="ARBA" id="ARBA00022692"/>
    </source>
</evidence>
<evidence type="ECO:0000256" key="8">
    <source>
        <dbReference type="ARBA" id="ARBA00022927"/>
    </source>
</evidence>
<keyword evidence="10" id="KW-0998">Cell outer membrane</keyword>
<feature type="domain" description="Trimeric autotransporter adhesin YadA-like C-terminal membrane anchor" evidence="11">
    <location>
        <begin position="586"/>
        <end position="646"/>
    </location>
</feature>
<evidence type="ECO:0000256" key="1">
    <source>
        <dbReference type="ARBA" id="ARBA00004241"/>
    </source>
</evidence>
<feature type="domain" description="Trimeric autotransporter adhesin YadA-like head" evidence="12">
    <location>
        <begin position="342"/>
        <end position="363"/>
    </location>
</feature>
<evidence type="ECO:0000256" key="3">
    <source>
        <dbReference type="ARBA" id="ARBA00005848"/>
    </source>
</evidence>
<keyword evidence="15" id="KW-1185">Reference proteome</keyword>
<keyword evidence="6" id="KW-0812">Transmembrane</keyword>
<dbReference type="GO" id="GO:0015031">
    <property type="term" value="P:protein transport"/>
    <property type="evidence" value="ECO:0007669"/>
    <property type="project" value="UniProtKB-KW"/>
</dbReference>
<accession>A0A4P8J7B0</accession>
<feature type="domain" description="Trimeric autotransporter adhesin YadA-like stalk" evidence="13">
    <location>
        <begin position="528"/>
        <end position="566"/>
    </location>
</feature>
<dbReference type="KEGG" id="tvl:FAZ95_36060"/>
<comment type="subcellular location">
    <subcellularLocation>
        <location evidence="2">Cell outer membrane</location>
    </subcellularLocation>
    <subcellularLocation>
        <location evidence="1">Cell surface</location>
    </subcellularLocation>
</comment>
<evidence type="ECO:0000259" key="12">
    <source>
        <dbReference type="Pfam" id="PF05658"/>
    </source>
</evidence>
<dbReference type="InterPro" id="IPR005594">
    <property type="entry name" value="YadA_C"/>
</dbReference>
<dbReference type="SUPFAM" id="SSF54523">
    <property type="entry name" value="Pili subunits"/>
    <property type="match status" value="1"/>
</dbReference>
<keyword evidence="4" id="KW-0813">Transport</keyword>
<dbReference type="Pfam" id="PF05658">
    <property type="entry name" value="YadA_head"/>
    <property type="match status" value="8"/>
</dbReference>
<evidence type="ECO:0000259" key="11">
    <source>
        <dbReference type="Pfam" id="PF03895"/>
    </source>
</evidence>
<dbReference type="GO" id="GO:0009279">
    <property type="term" value="C:cell outer membrane"/>
    <property type="evidence" value="ECO:0007669"/>
    <property type="project" value="UniProtKB-SubCell"/>
</dbReference>
<feature type="domain" description="Trimeric autotransporter adhesin YadA-like head" evidence="12">
    <location>
        <begin position="101"/>
        <end position="127"/>
    </location>
</feature>
<evidence type="ECO:0000256" key="2">
    <source>
        <dbReference type="ARBA" id="ARBA00004442"/>
    </source>
</evidence>
<evidence type="ECO:0000256" key="5">
    <source>
        <dbReference type="ARBA" id="ARBA00022452"/>
    </source>
</evidence>
<dbReference type="GO" id="GO:0009986">
    <property type="term" value="C:cell surface"/>
    <property type="evidence" value="ECO:0007669"/>
    <property type="project" value="UniProtKB-SubCell"/>
</dbReference>
<dbReference type="InterPro" id="IPR045584">
    <property type="entry name" value="Pilin-like"/>
</dbReference>
<keyword evidence="5" id="KW-1134">Transmembrane beta strand</keyword>
<evidence type="ECO:0000313" key="15">
    <source>
        <dbReference type="Proteomes" id="UP000298656"/>
    </source>
</evidence>
<keyword evidence="9" id="KW-0472">Membrane</keyword>
<evidence type="ECO:0000256" key="7">
    <source>
        <dbReference type="ARBA" id="ARBA00022729"/>
    </source>
</evidence>